<sequence>MNQAPRSRIAVISDVHGNLEALKAVLADIDASASGKDQGVPRILNLGDMVGYGPEPDACVKLLAARGAESVLGNHEHGLLEAQARSWFNPQARKALDRTRALLSEEALMSFRTLPRTREAEGALFVHGCPPGLVSKYLYELDDEALREAFGLYPHRLCFVGHTHELQRVSLQPGGRIERKALGKGVMELDPAARHIINAGAVGQPRDGGNKAKYLLWEPAAPGAPDRIEVRRVAYDIAKTAAAIIEKGLPAVYADRLW</sequence>
<dbReference type="PIRSF" id="PIRSF000883">
    <property type="entry name" value="Pesterase_MJ0912"/>
    <property type="match status" value="1"/>
</dbReference>
<dbReference type="RefSeq" id="WP_089275407.1">
    <property type="nucleotide sequence ID" value="NZ_FZOC01000008.1"/>
</dbReference>
<dbReference type="InterPro" id="IPR011152">
    <property type="entry name" value="Pesterase_MJ0912"/>
</dbReference>
<dbReference type="OrthoDB" id="9813918at2"/>
<keyword evidence="3" id="KW-1185">Reference proteome</keyword>
<evidence type="ECO:0000313" key="2">
    <source>
        <dbReference type="EMBL" id="SNS21591.1"/>
    </source>
</evidence>
<protein>
    <submittedName>
        <fullName evidence="2">Diadenosine tetraphosphatase ApaH/serine/threonine protein phosphatase, PP2A family</fullName>
    </submittedName>
</protein>
<dbReference type="Gene3D" id="3.60.21.10">
    <property type="match status" value="1"/>
</dbReference>
<dbReference type="GO" id="GO:0016791">
    <property type="term" value="F:phosphatase activity"/>
    <property type="evidence" value="ECO:0007669"/>
    <property type="project" value="TreeGrafter"/>
</dbReference>
<dbReference type="InterPro" id="IPR050126">
    <property type="entry name" value="Ap4A_hydrolase"/>
</dbReference>
<accession>A0A239CPH2</accession>
<feature type="domain" description="Calcineurin-like phosphoesterase" evidence="1">
    <location>
        <begin position="8"/>
        <end position="165"/>
    </location>
</feature>
<dbReference type="SUPFAM" id="SSF56300">
    <property type="entry name" value="Metallo-dependent phosphatases"/>
    <property type="match status" value="1"/>
</dbReference>
<dbReference type="Pfam" id="PF00149">
    <property type="entry name" value="Metallophos"/>
    <property type="match status" value="1"/>
</dbReference>
<dbReference type="InterPro" id="IPR004843">
    <property type="entry name" value="Calcineurin-like_PHP"/>
</dbReference>
<dbReference type="EMBL" id="FZOC01000008">
    <property type="protein sequence ID" value="SNS21591.1"/>
    <property type="molecule type" value="Genomic_DNA"/>
</dbReference>
<dbReference type="PANTHER" id="PTHR42850">
    <property type="entry name" value="METALLOPHOSPHOESTERASE"/>
    <property type="match status" value="1"/>
</dbReference>
<organism evidence="2 3">
    <name type="scientific">Humidesulfovibrio mexicanus</name>
    <dbReference type="NCBI Taxonomy" id="147047"/>
    <lineage>
        <taxon>Bacteria</taxon>
        <taxon>Pseudomonadati</taxon>
        <taxon>Thermodesulfobacteriota</taxon>
        <taxon>Desulfovibrionia</taxon>
        <taxon>Desulfovibrionales</taxon>
        <taxon>Desulfovibrionaceae</taxon>
        <taxon>Humidesulfovibrio</taxon>
    </lineage>
</organism>
<dbReference type="CDD" id="cd00838">
    <property type="entry name" value="MPP_superfamily"/>
    <property type="match status" value="1"/>
</dbReference>
<dbReference type="Proteomes" id="UP000198324">
    <property type="component" value="Unassembled WGS sequence"/>
</dbReference>
<reference evidence="2 3" key="1">
    <citation type="submission" date="2017-06" db="EMBL/GenBank/DDBJ databases">
        <authorList>
            <person name="Kim H.J."/>
            <person name="Triplett B.A."/>
        </authorList>
    </citation>
    <scope>NUCLEOTIDE SEQUENCE [LARGE SCALE GENOMIC DNA]</scope>
    <source>
        <strain evidence="2 3">DSM 13116</strain>
    </source>
</reference>
<gene>
    <name evidence="2" type="ORF">SAMN04488503_3227</name>
</gene>
<dbReference type="InterPro" id="IPR029052">
    <property type="entry name" value="Metallo-depent_PP-like"/>
</dbReference>
<dbReference type="PANTHER" id="PTHR42850:SF2">
    <property type="entry name" value="BLL5683 PROTEIN"/>
    <property type="match status" value="1"/>
</dbReference>
<dbReference type="AlphaFoldDB" id="A0A239CPH2"/>
<evidence type="ECO:0000313" key="3">
    <source>
        <dbReference type="Proteomes" id="UP000198324"/>
    </source>
</evidence>
<evidence type="ECO:0000259" key="1">
    <source>
        <dbReference type="Pfam" id="PF00149"/>
    </source>
</evidence>
<dbReference type="GO" id="GO:0005737">
    <property type="term" value="C:cytoplasm"/>
    <property type="evidence" value="ECO:0007669"/>
    <property type="project" value="TreeGrafter"/>
</dbReference>
<name>A0A239CPH2_9BACT</name>
<proteinExistence type="predicted"/>